<feature type="region of interest" description="Disordered" evidence="1">
    <location>
        <begin position="1"/>
        <end position="29"/>
    </location>
</feature>
<sequence>MLNGPASGFIPALNRKPPPQAPDKKTPPQVVANEGVREIQCRGSQKWIPSIHASN</sequence>
<dbReference type="EMBL" id="BJYU01000495">
    <property type="protein sequence ID" value="GEO19400.1"/>
    <property type="molecule type" value="Genomic_DNA"/>
</dbReference>
<reference evidence="2 3" key="1">
    <citation type="submission" date="2019-07" db="EMBL/GenBank/DDBJ databases">
        <title>Whole genome shotgun sequence of Microvirga aerophila NBRC 106136.</title>
        <authorList>
            <person name="Hosoyama A."/>
            <person name="Uohara A."/>
            <person name="Ohji S."/>
            <person name="Ichikawa N."/>
        </authorList>
    </citation>
    <scope>NUCLEOTIDE SEQUENCE [LARGE SCALE GENOMIC DNA]</scope>
    <source>
        <strain evidence="2 3">NBRC 106136</strain>
    </source>
</reference>
<organism evidence="2 3">
    <name type="scientific">Microvirga aerophila</name>
    <dbReference type="NCBI Taxonomy" id="670291"/>
    <lineage>
        <taxon>Bacteria</taxon>
        <taxon>Pseudomonadati</taxon>
        <taxon>Pseudomonadota</taxon>
        <taxon>Alphaproteobacteria</taxon>
        <taxon>Hyphomicrobiales</taxon>
        <taxon>Methylobacteriaceae</taxon>
        <taxon>Microvirga</taxon>
    </lineage>
</organism>
<name>A0A512C5G1_9HYPH</name>
<dbReference type="Proteomes" id="UP000321085">
    <property type="component" value="Unassembled WGS sequence"/>
</dbReference>
<comment type="caution">
    <text evidence="2">The sequence shown here is derived from an EMBL/GenBank/DDBJ whole genome shotgun (WGS) entry which is preliminary data.</text>
</comment>
<keyword evidence="3" id="KW-1185">Reference proteome</keyword>
<evidence type="ECO:0000313" key="2">
    <source>
        <dbReference type="EMBL" id="GEO19400.1"/>
    </source>
</evidence>
<evidence type="ECO:0000313" key="3">
    <source>
        <dbReference type="Proteomes" id="UP000321085"/>
    </source>
</evidence>
<protein>
    <submittedName>
        <fullName evidence="2">Uncharacterized protein</fullName>
    </submittedName>
</protein>
<evidence type="ECO:0000256" key="1">
    <source>
        <dbReference type="SAM" id="MobiDB-lite"/>
    </source>
</evidence>
<dbReference type="AlphaFoldDB" id="A0A512C5G1"/>
<gene>
    <name evidence="2" type="ORF">MAE02_70960</name>
</gene>
<proteinExistence type="predicted"/>
<accession>A0A512C5G1</accession>